<keyword evidence="1" id="KW-0808">Transferase</keyword>
<accession>A0A250XN62</accession>
<dbReference type="GO" id="GO:0008270">
    <property type="term" value="F:zinc ion binding"/>
    <property type="evidence" value="ECO:0007669"/>
    <property type="project" value="UniProtKB-KW"/>
</dbReference>
<keyword evidence="3" id="KW-0540">Nuclease</keyword>
<name>A0A250XN62_9CHLO</name>
<organism evidence="14 15">
    <name type="scientific">Chlamydomonas eustigma</name>
    <dbReference type="NCBI Taxonomy" id="1157962"/>
    <lineage>
        <taxon>Eukaryota</taxon>
        <taxon>Viridiplantae</taxon>
        <taxon>Chlorophyta</taxon>
        <taxon>core chlorophytes</taxon>
        <taxon>Chlorophyceae</taxon>
        <taxon>CS clade</taxon>
        <taxon>Chlamydomonadales</taxon>
        <taxon>Chlamydomonadaceae</taxon>
        <taxon>Chlamydomonas</taxon>
    </lineage>
</organism>
<evidence type="ECO:0000256" key="11">
    <source>
        <dbReference type="SAM" id="MobiDB-lite"/>
    </source>
</evidence>
<protein>
    <recommendedName>
        <fullName evidence="16">Reverse transcriptase</fullName>
    </recommendedName>
</protein>
<dbReference type="InterPro" id="IPR043128">
    <property type="entry name" value="Rev_trsase/Diguanyl_cyclase"/>
</dbReference>
<dbReference type="InterPro" id="IPR019787">
    <property type="entry name" value="Znf_PHD-finger"/>
</dbReference>
<dbReference type="InterPro" id="IPR001965">
    <property type="entry name" value="Znf_PHD"/>
</dbReference>
<dbReference type="InterPro" id="IPR041588">
    <property type="entry name" value="Integrase_H2C2"/>
</dbReference>
<keyword evidence="8" id="KW-0862">Zinc</keyword>
<dbReference type="OrthoDB" id="543934at2759"/>
<dbReference type="SMART" id="SM00384">
    <property type="entry name" value="AT_hook"/>
    <property type="match status" value="2"/>
</dbReference>
<evidence type="ECO:0000259" key="12">
    <source>
        <dbReference type="PROSITE" id="PS50016"/>
    </source>
</evidence>
<feature type="domain" description="PHD-type" evidence="12">
    <location>
        <begin position="1608"/>
        <end position="1659"/>
    </location>
</feature>
<dbReference type="Gene3D" id="3.10.10.10">
    <property type="entry name" value="HIV Type 1 Reverse Transcriptase, subunit A, domain 1"/>
    <property type="match status" value="1"/>
</dbReference>
<evidence type="ECO:0000259" key="13">
    <source>
        <dbReference type="PROSITE" id="PS50994"/>
    </source>
</evidence>
<keyword evidence="6 10" id="KW-0863">Zinc-finger</keyword>
<evidence type="ECO:0008006" key="16">
    <source>
        <dbReference type="Google" id="ProtNLM"/>
    </source>
</evidence>
<dbReference type="PROSITE" id="PS50994">
    <property type="entry name" value="INTEGRASE"/>
    <property type="match status" value="1"/>
</dbReference>
<evidence type="ECO:0000256" key="9">
    <source>
        <dbReference type="ARBA" id="ARBA00022918"/>
    </source>
</evidence>
<evidence type="ECO:0000256" key="6">
    <source>
        <dbReference type="ARBA" id="ARBA00022771"/>
    </source>
</evidence>
<evidence type="ECO:0000256" key="10">
    <source>
        <dbReference type="PROSITE-ProRule" id="PRU00146"/>
    </source>
</evidence>
<reference evidence="14 15" key="1">
    <citation type="submission" date="2017-08" db="EMBL/GenBank/DDBJ databases">
        <title>Acidophilic green algal genome provides insights into adaptation to an acidic environment.</title>
        <authorList>
            <person name="Hirooka S."/>
            <person name="Hirose Y."/>
            <person name="Kanesaki Y."/>
            <person name="Higuchi S."/>
            <person name="Fujiwara T."/>
            <person name="Onuma R."/>
            <person name="Era A."/>
            <person name="Ohbayashi R."/>
            <person name="Uzuka A."/>
            <person name="Nozaki H."/>
            <person name="Yoshikawa H."/>
            <person name="Miyagishima S.Y."/>
        </authorList>
    </citation>
    <scope>NUCLEOTIDE SEQUENCE [LARGE SCALE GENOMIC DNA]</scope>
    <source>
        <strain evidence="14 15">NIES-2499</strain>
    </source>
</reference>
<dbReference type="SUPFAM" id="SSF57903">
    <property type="entry name" value="FYVE/PHD zinc finger"/>
    <property type="match status" value="1"/>
</dbReference>
<dbReference type="InterPro" id="IPR029063">
    <property type="entry name" value="SAM-dependent_MTases_sf"/>
</dbReference>
<dbReference type="Pfam" id="PF00628">
    <property type="entry name" value="PHD"/>
    <property type="match status" value="1"/>
</dbReference>
<dbReference type="SUPFAM" id="SSF53098">
    <property type="entry name" value="Ribonuclease H-like"/>
    <property type="match status" value="1"/>
</dbReference>
<dbReference type="GO" id="GO:0015074">
    <property type="term" value="P:DNA integration"/>
    <property type="evidence" value="ECO:0007669"/>
    <property type="project" value="InterPro"/>
</dbReference>
<comment type="caution">
    <text evidence="14">The sequence shown here is derived from an EMBL/GenBank/DDBJ whole genome shotgun (WGS) entry which is preliminary data.</text>
</comment>
<dbReference type="InterPro" id="IPR011011">
    <property type="entry name" value="Znf_FYVE_PHD"/>
</dbReference>
<keyword evidence="4" id="KW-0479">Metal-binding</keyword>
<dbReference type="Pfam" id="PF17921">
    <property type="entry name" value="Integrase_H2C2"/>
    <property type="match status" value="1"/>
</dbReference>
<dbReference type="InterPro" id="IPR012337">
    <property type="entry name" value="RNaseH-like_sf"/>
</dbReference>
<evidence type="ECO:0000256" key="4">
    <source>
        <dbReference type="ARBA" id="ARBA00022723"/>
    </source>
</evidence>
<dbReference type="GO" id="GO:0004519">
    <property type="term" value="F:endonuclease activity"/>
    <property type="evidence" value="ECO:0007669"/>
    <property type="project" value="UniProtKB-KW"/>
</dbReference>
<dbReference type="InterPro" id="IPR036397">
    <property type="entry name" value="RNaseH_sf"/>
</dbReference>
<dbReference type="Gene3D" id="2.30.30.1150">
    <property type="match status" value="1"/>
</dbReference>
<dbReference type="Proteomes" id="UP000232323">
    <property type="component" value="Unassembled WGS sequence"/>
</dbReference>
<evidence type="ECO:0000256" key="1">
    <source>
        <dbReference type="ARBA" id="ARBA00022679"/>
    </source>
</evidence>
<dbReference type="Gene3D" id="3.30.420.10">
    <property type="entry name" value="Ribonuclease H-like superfamily/Ribonuclease H"/>
    <property type="match status" value="1"/>
</dbReference>
<dbReference type="Pfam" id="PF00665">
    <property type="entry name" value="rve"/>
    <property type="match status" value="1"/>
</dbReference>
<dbReference type="InterPro" id="IPR041373">
    <property type="entry name" value="RT_RNaseH"/>
</dbReference>
<evidence type="ECO:0000256" key="2">
    <source>
        <dbReference type="ARBA" id="ARBA00022695"/>
    </source>
</evidence>
<keyword evidence="7" id="KW-0378">Hydrolase</keyword>
<dbReference type="PROSITE" id="PS50016">
    <property type="entry name" value="ZF_PHD_2"/>
    <property type="match status" value="1"/>
</dbReference>
<dbReference type="InterPro" id="IPR017956">
    <property type="entry name" value="AT_hook_DNA-bd_motif"/>
</dbReference>
<feature type="domain" description="Integrase catalytic" evidence="13">
    <location>
        <begin position="1295"/>
        <end position="1463"/>
    </location>
</feature>
<evidence type="ECO:0000313" key="14">
    <source>
        <dbReference type="EMBL" id="GAX84443.1"/>
    </source>
</evidence>
<dbReference type="CDD" id="cd01647">
    <property type="entry name" value="RT_LTR"/>
    <property type="match status" value="1"/>
</dbReference>
<evidence type="ECO:0000256" key="3">
    <source>
        <dbReference type="ARBA" id="ARBA00022722"/>
    </source>
</evidence>
<dbReference type="GO" id="GO:0003964">
    <property type="term" value="F:RNA-directed DNA polymerase activity"/>
    <property type="evidence" value="ECO:0007669"/>
    <property type="project" value="UniProtKB-KW"/>
</dbReference>
<dbReference type="GO" id="GO:0016787">
    <property type="term" value="F:hydrolase activity"/>
    <property type="evidence" value="ECO:0007669"/>
    <property type="project" value="UniProtKB-KW"/>
</dbReference>
<dbReference type="PANTHER" id="PTHR37984">
    <property type="entry name" value="PROTEIN CBG26694"/>
    <property type="match status" value="1"/>
</dbReference>
<dbReference type="SMART" id="SM00249">
    <property type="entry name" value="PHD"/>
    <property type="match status" value="1"/>
</dbReference>
<dbReference type="Pfam" id="PF00078">
    <property type="entry name" value="RVT_1"/>
    <property type="match status" value="1"/>
</dbReference>
<dbReference type="EMBL" id="BEGY01000125">
    <property type="protein sequence ID" value="GAX84443.1"/>
    <property type="molecule type" value="Genomic_DNA"/>
</dbReference>
<dbReference type="InterPro" id="IPR050951">
    <property type="entry name" value="Retrovirus_Pol_polyprotein"/>
</dbReference>
<evidence type="ECO:0000256" key="5">
    <source>
        <dbReference type="ARBA" id="ARBA00022759"/>
    </source>
</evidence>
<dbReference type="InterPro" id="IPR000477">
    <property type="entry name" value="RT_dom"/>
</dbReference>
<sequence>MADYRAAAHIVNIPQRGTPEYVVNQKFFQAAQSLHNEIMTTDYAGFTEEQLLQWLMSGQVGMVKRPSILELWNRMLFWDKDPIEPGNHFKTPEGWTIGSHPDMTVTDRQVVHNLILKHKSAFAYALSDLSGYTGPEPEFMLGAPGESVVLPPGNHIHPPRSRSPLEEQVIDEHMTPLRDAGFIERAKFALKSHEPVAAAKKNPDTGEWTDKRCCVNYGEGCGGINKYTKLDPYQLPLPEDLYARTAGCKFFSVIDLKSGFSNTKMHESVRPLAAFWWNRELWVTTRNTFGLKNMPAYFQRVVDRTIRDAGLSNCVCGFIDDLLIFTPDLESHKAAITNKLFDALAAVGLKAHPGKSRFCFDTIEYLGHNISSYGLSPNDVKVAAIRALPIPSNVHELRRVLGFINYYRVYCPMFSDTAAPLNQLLKKNTPWKWDVEQDLALNALKEAICKLGNALKHPDRNRRYVLHTDWSKRGMPAILGQVDSDGNEYMIACISRSCNVHETNYGSYKGEMCAAVWGIRSFRKYLLGAKHPFLLLTDHRGLSWLLSNKDQEGQYARWSVLLSEFDFMIEYKPGQKHIIADVPSRFPQSTTLDHTGSRESFATLLSDDSNASPVFYDGTQVIEYATSLLADFPADLQGFCHTPLRSGFGNDFTTIADGIPACYMSLIHNYIHNAVSDQNDSDFLRSHSMDMSYDDDPLSAYVHFSVLQMQTSLSVKAQSQVTHCAPTKLQFTEDDNGITYSSINSSPLPSSNVHSAFHGGVTILELFGGMVSGLDCILRNGVHVHRYYYCDKSPSARRVAANRLHELSMRYPHQFPFEAWSTAFTAFPQDVYKITEQHLISAGCMNESQWMFIAGFECADLSSAGNRTGLQGHKSDTFYPMPNILGMLQSLQHSLPPIYLIENTAVQHARSSSTAMHAAFEELCLRIGTPVVLDAARVNSYAHRLRNYWTNLASSASLQITLDSYERDSTLFLSDVLDSGHTPQICRSVHGAPYYPANKKDLPLFVLPTLVARHQSYAFSVRDYVIGSGLVLDTAGNLVDLTIQERERILGYPTDCTQADGVSISQRHALTGGCFDAFAVSHLLATAFATHSVICDGSHSFISLSALTVTSELGGGPDEYDSDDSDYPVVSVHALFTDSAYLLQDAAHSLLADAEDTAHANSSVEVDVWLDDNVLSYLKNSSTDLLVLLDKFNDTERRRVLRRSKFYSWDGSQLFRKFTDGSTRQVPHPDYRLELVRKIHEDNGHYGRRRTIALTALSYWWFGLWQDCRKVVSSCHACAQTKTTKTSFNAQSPVLNSLPLKGMMYRWNVDLCGPFPVTTRGHKYVMVAIEHFTKFVEVFPLKDKSAPEVAYNFLHGVIARYGACAEVVTDGGGEFQGEFENLLFRTMIDHIITSAHHPEANGSAERMVKTIKAGLSRYNASVKEKGDAGVECDMFLPYVALGYRMTPHESTKLSPYQMLYACTPVVPPHVMERISGPLNFDDPEIASQSILAKALILQEYCITAGHNLFIAQHRDTLRYAKLHSGGYLPSAHKFSVGQFVYVRNWKVLHKEARPEVLRILDIRPTGVLVLIGRDGVKIVENVVYCSPCHLPIDEIDAPSTALIRPSKNYTCSVCDSPQREDVMLIFDSCQLGFHTFCLNPPLSDLPTEDIWICSPCLDAGVTPTVIKAVWSHPEFQADARLHDARVLQRIKPRGRGRPPKTVIPTNPAPSSTQSVLVLPSTLQQPPRRRGRPRKNSVAAVRAHLLSSQVVEPILWTFRESALYGLNLIMPGPWSDEYAVYFGNRSPGGALYSGYSSPITPNDLTALFTRLLLNPAASIIDIKLEVCPAKGVGAIGSASTSGYTPSSAV</sequence>
<evidence type="ECO:0000256" key="7">
    <source>
        <dbReference type="ARBA" id="ARBA00022801"/>
    </source>
</evidence>
<keyword evidence="15" id="KW-1185">Reference proteome</keyword>
<dbReference type="CDD" id="cd09274">
    <property type="entry name" value="RNase_HI_RT_Ty3"/>
    <property type="match status" value="1"/>
</dbReference>
<dbReference type="GO" id="GO:0003677">
    <property type="term" value="F:DNA binding"/>
    <property type="evidence" value="ECO:0007669"/>
    <property type="project" value="InterPro"/>
</dbReference>
<evidence type="ECO:0000256" key="8">
    <source>
        <dbReference type="ARBA" id="ARBA00022833"/>
    </source>
</evidence>
<dbReference type="Pfam" id="PF17917">
    <property type="entry name" value="RT_RNaseH"/>
    <property type="match status" value="1"/>
</dbReference>
<dbReference type="Gene3D" id="1.10.340.70">
    <property type="match status" value="1"/>
</dbReference>
<dbReference type="FunFam" id="3.30.70.270:FF:000020">
    <property type="entry name" value="Transposon Tf2-6 polyprotein-like Protein"/>
    <property type="match status" value="1"/>
</dbReference>
<dbReference type="SUPFAM" id="SSF56672">
    <property type="entry name" value="DNA/RNA polymerases"/>
    <property type="match status" value="1"/>
</dbReference>
<keyword evidence="9" id="KW-0695">RNA-directed DNA polymerase</keyword>
<dbReference type="InterPro" id="IPR001584">
    <property type="entry name" value="Integrase_cat-core"/>
</dbReference>
<keyword evidence="5" id="KW-0255">Endonuclease</keyword>
<gene>
    <name evidence="14" type="ORF">CEUSTIGMA_g11863.t1</name>
</gene>
<keyword evidence="2" id="KW-0548">Nucleotidyltransferase</keyword>
<dbReference type="PANTHER" id="PTHR37984:SF5">
    <property type="entry name" value="PROTEIN NYNRIN-LIKE"/>
    <property type="match status" value="1"/>
</dbReference>
<evidence type="ECO:0000313" key="15">
    <source>
        <dbReference type="Proteomes" id="UP000232323"/>
    </source>
</evidence>
<dbReference type="Gene3D" id="3.40.50.150">
    <property type="entry name" value="Vaccinia Virus protein VP39"/>
    <property type="match status" value="1"/>
</dbReference>
<proteinExistence type="predicted"/>
<dbReference type="STRING" id="1157962.A0A250XN62"/>
<dbReference type="SUPFAM" id="SSF53335">
    <property type="entry name" value="S-adenosyl-L-methionine-dependent methyltransferases"/>
    <property type="match status" value="1"/>
</dbReference>
<dbReference type="InterPro" id="IPR043502">
    <property type="entry name" value="DNA/RNA_pol_sf"/>
</dbReference>
<dbReference type="Gene3D" id="3.30.70.270">
    <property type="match status" value="2"/>
</dbReference>
<feature type="region of interest" description="Disordered" evidence="11">
    <location>
        <begin position="1692"/>
        <end position="1716"/>
    </location>
</feature>